<dbReference type="Pfam" id="PF00571">
    <property type="entry name" value="CBS"/>
    <property type="match status" value="2"/>
</dbReference>
<dbReference type="Gene3D" id="3.10.580.10">
    <property type="entry name" value="CBS-domain"/>
    <property type="match status" value="2"/>
</dbReference>
<evidence type="ECO:0000313" key="6">
    <source>
        <dbReference type="Proteomes" id="UP000323011"/>
    </source>
</evidence>
<evidence type="ECO:0000259" key="4">
    <source>
        <dbReference type="PROSITE" id="PS51371"/>
    </source>
</evidence>
<protein>
    <recommendedName>
        <fullName evidence="4">CBS domain-containing protein</fullName>
    </recommendedName>
</protein>
<evidence type="ECO:0000313" key="5">
    <source>
        <dbReference type="EMBL" id="KAA0147757.1"/>
    </source>
</evidence>
<feature type="domain" description="CBS" evidence="4">
    <location>
        <begin position="392"/>
        <end position="454"/>
    </location>
</feature>
<dbReference type="Proteomes" id="UP000323011">
    <property type="component" value="Unassembled WGS sequence"/>
</dbReference>
<reference evidence="5 6" key="1">
    <citation type="submission" date="2019-07" db="EMBL/GenBank/DDBJ databases">
        <title>Genomes of Cafeteria roenbergensis.</title>
        <authorList>
            <person name="Fischer M.G."/>
            <person name="Hackl T."/>
            <person name="Roman M."/>
        </authorList>
    </citation>
    <scope>NUCLEOTIDE SEQUENCE [LARGE SCALE GENOMIC DNA]</scope>
    <source>
        <strain evidence="5 6">BVI</strain>
    </source>
</reference>
<organism evidence="5 6">
    <name type="scientific">Cafeteria roenbergensis</name>
    <name type="common">Marine flagellate</name>
    <dbReference type="NCBI Taxonomy" id="33653"/>
    <lineage>
        <taxon>Eukaryota</taxon>
        <taxon>Sar</taxon>
        <taxon>Stramenopiles</taxon>
        <taxon>Bigyra</taxon>
        <taxon>Opalozoa</taxon>
        <taxon>Bicosoecida</taxon>
        <taxon>Cafeteriaceae</taxon>
        <taxon>Cafeteria</taxon>
    </lineage>
</organism>
<feature type="compositionally biased region" description="Low complexity" evidence="3">
    <location>
        <begin position="484"/>
        <end position="508"/>
    </location>
</feature>
<dbReference type="InterPro" id="IPR046342">
    <property type="entry name" value="CBS_dom_sf"/>
</dbReference>
<dbReference type="PROSITE" id="PS51371">
    <property type="entry name" value="CBS"/>
    <property type="match status" value="1"/>
</dbReference>
<feature type="region of interest" description="Disordered" evidence="3">
    <location>
        <begin position="481"/>
        <end position="508"/>
    </location>
</feature>
<evidence type="ECO:0000256" key="3">
    <source>
        <dbReference type="SAM" id="MobiDB-lite"/>
    </source>
</evidence>
<keyword evidence="6" id="KW-1185">Reference proteome</keyword>
<dbReference type="AlphaFoldDB" id="A0A5A8C529"/>
<evidence type="ECO:0000256" key="1">
    <source>
        <dbReference type="ARBA" id="ARBA00023122"/>
    </source>
</evidence>
<accession>A0A5A8C529</accession>
<name>A0A5A8C529_CAFRO</name>
<dbReference type="SUPFAM" id="SSF54631">
    <property type="entry name" value="CBS-domain pair"/>
    <property type="match status" value="2"/>
</dbReference>
<sequence>MRGTSVARAARRAAAAVCSRATRRAQCAPATRSAGAASWALVGGRRMASTEAIAKTWARSLAGLVEDRAAASSGASKMLRTVTTTRGERVADAVAEMRAQEISMLLVGDHEDDDKVVGVFTEKCYKANVDHEAFPPAGVTVGDIFQAGVMTAPADTPIVAAMHDLMAAGARHVLVLKPGSAAQGDAAEGAPDASKRVSSQESVLLSDVAAVVSVRDMLRHLLRVHSAALKRAEPPAAAAKSGAASTEGEQGEPEGPAAPASEATKAAWEALQRSAKALDTQAFGEPVKDAADALKHVARVQERNSYLNCLESAPVSAASAARQMAANHVAALVVVDDEAAMAGIFTTRDFLWRVVAPATPVDGAARAAASDDSFAAGSTPLDAHSTMVSDVMTKQLRLANPDWPIERCGRAMTKRGIRHLPVVSRDSSTFVGLVSLADVTRFVAKIRFRPVGDSASDSDAKLRAGAVEYFEALTAFAEGKTQQPAAAGAPAEPAAAAADAADAASARA</sequence>
<dbReference type="InterPro" id="IPR051257">
    <property type="entry name" value="Diverse_CBS-Domain"/>
</dbReference>
<dbReference type="InterPro" id="IPR000644">
    <property type="entry name" value="CBS_dom"/>
</dbReference>
<evidence type="ECO:0000256" key="2">
    <source>
        <dbReference type="PROSITE-ProRule" id="PRU00703"/>
    </source>
</evidence>
<feature type="compositionally biased region" description="Low complexity" evidence="3">
    <location>
        <begin position="234"/>
        <end position="266"/>
    </location>
</feature>
<dbReference type="SMART" id="SM00116">
    <property type="entry name" value="CBS"/>
    <property type="match status" value="3"/>
</dbReference>
<proteinExistence type="predicted"/>
<feature type="region of interest" description="Disordered" evidence="3">
    <location>
        <begin position="232"/>
        <end position="266"/>
    </location>
</feature>
<dbReference type="EMBL" id="VLTN01000061">
    <property type="protein sequence ID" value="KAA0147757.1"/>
    <property type="molecule type" value="Genomic_DNA"/>
</dbReference>
<keyword evidence="1 2" id="KW-0129">CBS domain</keyword>
<gene>
    <name evidence="5" type="ORF">FNF29_07102</name>
</gene>
<comment type="caution">
    <text evidence="5">The sequence shown here is derived from an EMBL/GenBank/DDBJ whole genome shotgun (WGS) entry which is preliminary data.</text>
</comment>
<dbReference type="PANTHER" id="PTHR43080:SF2">
    <property type="entry name" value="CBS DOMAIN-CONTAINING PROTEIN"/>
    <property type="match status" value="1"/>
</dbReference>
<dbReference type="PANTHER" id="PTHR43080">
    <property type="entry name" value="CBS DOMAIN-CONTAINING PROTEIN CBSX3, MITOCHONDRIAL"/>
    <property type="match status" value="1"/>
</dbReference>